<evidence type="ECO:0000313" key="2">
    <source>
        <dbReference type="EMBL" id="MDR6213884.1"/>
    </source>
</evidence>
<accession>A0ABU1I9I7</accession>
<dbReference type="RefSeq" id="WP_309827762.1">
    <property type="nucleotide sequence ID" value="NZ_JAVIZX010000001.1"/>
</dbReference>
<proteinExistence type="predicted"/>
<dbReference type="Gene3D" id="3.15.10.40">
    <property type="entry name" value="Uncharacterised protein PF07273, DUF1439"/>
    <property type="match status" value="1"/>
</dbReference>
<feature type="signal peptide" evidence="1">
    <location>
        <begin position="1"/>
        <end position="33"/>
    </location>
</feature>
<evidence type="ECO:0000256" key="1">
    <source>
        <dbReference type="SAM" id="SignalP"/>
    </source>
</evidence>
<keyword evidence="1" id="KW-0732">Signal</keyword>
<gene>
    <name evidence="2" type="ORF">QE399_001573</name>
</gene>
<organism evidence="2 3">
    <name type="scientific">Paracidovorax wautersii</name>
    <dbReference type="NCBI Taxonomy" id="1177982"/>
    <lineage>
        <taxon>Bacteria</taxon>
        <taxon>Pseudomonadati</taxon>
        <taxon>Pseudomonadota</taxon>
        <taxon>Betaproteobacteria</taxon>
        <taxon>Burkholderiales</taxon>
        <taxon>Comamonadaceae</taxon>
        <taxon>Paracidovorax</taxon>
    </lineage>
</organism>
<feature type="chain" id="PRO_5045370940" description="DUF1439 domain-containing protein" evidence="1">
    <location>
        <begin position="34"/>
        <end position="194"/>
    </location>
</feature>
<reference evidence="2 3" key="1">
    <citation type="submission" date="2023-08" db="EMBL/GenBank/DDBJ databases">
        <title>Functional and genomic diversity of the sorghum phyllosphere microbiome.</title>
        <authorList>
            <person name="Shade A."/>
        </authorList>
    </citation>
    <scope>NUCLEOTIDE SEQUENCE [LARGE SCALE GENOMIC DNA]</scope>
    <source>
        <strain evidence="2 3">SORGH_AS_0335</strain>
    </source>
</reference>
<comment type="caution">
    <text evidence="2">The sequence shown here is derived from an EMBL/GenBank/DDBJ whole genome shotgun (WGS) entry which is preliminary data.</text>
</comment>
<dbReference type="PROSITE" id="PS51318">
    <property type="entry name" value="TAT"/>
    <property type="match status" value="1"/>
</dbReference>
<name>A0ABU1I9I7_9BURK</name>
<evidence type="ECO:0000313" key="3">
    <source>
        <dbReference type="Proteomes" id="UP001267710"/>
    </source>
</evidence>
<dbReference type="Proteomes" id="UP001267710">
    <property type="component" value="Unassembled WGS sequence"/>
</dbReference>
<dbReference type="InterPro" id="IPR006311">
    <property type="entry name" value="TAT_signal"/>
</dbReference>
<sequence length="194" mass="21248">MSDRTLPRRALLNAAPAVLLMATGLLRPLAAHAAPRYTVPREEIEEAVKQRFPLRYPVSNLATLAVLAPRIGLKPDVNRLNADLPVEASGPVLRRTYNGRLNVDFGLRYEPKDRTLRAHDLQINALEFPDLPPEAALLLSQYGPQLARQSLGEVVLHTLKPEDLALPDGLGLQPGAITVTDRGLAVKLVPKPLF</sequence>
<evidence type="ECO:0008006" key="4">
    <source>
        <dbReference type="Google" id="ProtNLM"/>
    </source>
</evidence>
<dbReference type="EMBL" id="JAVIZX010000001">
    <property type="protein sequence ID" value="MDR6213884.1"/>
    <property type="molecule type" value="Genomic_DNA"/>
</dbReference>
<keyword evidence="3" id="KW-1185">Reference proteome</keyword>
<protein>
    <recommendedName>
        <fullName evidence="4">DUF1439 domain-containing protein</fullName>
    </recommendedName>
</protein>